<organism evidence="3 4">
    <name type="scientific">Sphingobium rhizovicinum</name>
    <dbReference type="NCBI Taxonomy" id="432308"/>
    <lineage>
        <taxon>Bacteria</taxon>
        <taxon>Pseudomonadati</taxon>
        <taxon>Pseudomonadota</taxon>
        <taxon>Alphaproteobacteria</taxon>
        <taxon>Sphingomonadales</taxon>
        <taxon>Sphingomonadaceae</taxon>
        <taxon>Sphingobium</taxon>
    </lineage>
</organism>
<dbReference type="InterPro" id="IPR016032">
    <property type="entry name" value="Sig_transdc_resp-reg_C-effctor"/>
</dbReference>
<dbReference type="RefSeq" id="WP_380796092.1">
    <property type="nucleotide sequence ID" value="NZ_JBHRVU010000004.1"/>
</dbReference>
<dbReference type="Proteomes" id="UP001595681">
    <property type="component" value="Unassembled WGS sequence"/>
</dbReference>
<sequence length="718" mass="77421">MAMNPTGNGDPILLARIAPFRLGAVQVEPAHCLIRNDAGAQQAIEPRMMQVLVALAQADGAIVTRDELIAACWGGRLVSNDAVSRVISHLRLLAGGIAAGSFQMETLPRIGYRLTVADDPAEQDAAVDVAEHPASITRPDRRTLLALAAGAGVAAAATAWGLRGAGFSSVAASADRLLAISALAIDAGDPALGMIARTTVDALRGDLTRVPGLRVAGQAAEQGAVPADVTEASYRVDGTLVRPAPDRLRLSLSLTDGVGNQQLWSGAFDAAASALVDVQRDASAALIEQLVLRLPIRPVSPTAVAMRGDPEAYRLSEAARALCDDVRELLLTGQKDQAQDLADKAAALAERSLTLAPDNPGGLVVMADLTRNGWSHAIVAQALTTQQRVDRAMELLRRALRTDPANAAVMTRIADMYRRFSWRWDDAATLFRHALANDPANIDAHWAYSHLLATLGDSVAGMDHALTLKRLADVHLWHRITLPRMLSLAGRHDAAMTLYYRELEVRPDSYFLLYEIYYLLVARHDRPGLQTYLRRLESGALANAAIDWTIGRCRAALDAMAGRPLALLAILDAELASYDGAGLSGATIGGRARDDILFILAIEYGCAGRFDRAIELLDRALQAMSVYWLASLPYGDAPFPPAMQRDPRFRALWRRDPRLADAVDRRRRAAQARLSSAHWPDGAVTQARLPVALQDRLEAVLKRPGQSGSDWQKKRAGP</sequence>
<comment type="caution">
    <text evidence="3">The sequence shown here is derived from an EMBL/GenBank/DDBJ whole genome shotgun (WGS) entry which is preliminary data.</text>
</comment>
<evidence type="ECO:0000313" key="3">
    <source>
        <dbReference type="EMBL" id="MFC3442061.1"/>
    </source>
</evidence>
<dbReference type="Pfam" id="PF00486">
    <property type="entry name" value="Trans_reg_C"/>
    <property type="match status" value="1"/>
</dbReference>
<dbReference type="EMBL" id="JBHRVU010000004">
    <property type="protein sequence ID" value="MFC3442061.1"/>
    <property type="molecule type" value="Genomic_DNA"/>
</dbReference>
<protein>
    <submittedName>
        <fullName evidence="3">Winged helix-turn-helix domain-containing protein</fullName>
    </submittedName>
</protein>
<evidence type="ECO:0000313" key="4">
    <source>
        <dbReference type="Proteomes" id="UP001595681"/>
    </source>
</evidence>
<dbReference type="SUPFAM" id="SSF46894">
    <property type="entry name" value="C-terminal effector domain of the bipartite response regulators"/>
    <property type="match status" value="1"/>
</dbReference>
<dbReference type="InterPro" id="IPR036388">
    <property type="entry name" value="WH-like_DNA-bd_sf"/>
</dbReference>
<proteinExistence type="predicted"/>
<dbReference type="InterPro" id="IPR001867">
    <property type="entry name" value="OmpR/PhoB-type_DNA-bd"/>
</dbReference>
<gene>
    <name evidence="3" type="ORF">ACFOKF_12865</name>
</gene>
<dbReference type="SMART" id="SM00862">
    <property type="entry name" value="Trans_reg_C"/>
    <property type="match status" value="1"/>
</dbReference>
<dbReference type="SUPFAM" id="SSF48452">
    <property type="entry name" value="TPR-like"/>
    <property type="match status" value="1"/>
</dbReference>
<dbReference type="Gene3D" id="1.10.10.10">
    <property type="entry name" value="Winged helix-like DNA-binding domain superfamily/Winged helix DNA-binding domain"/>
    <property type="match status" value="1"/>
</dbReference>
<dbReference type="Gene3D" id="1.25.40.10">
    <property type="entry name" value="Tetratricopeptide repeat domain"/>
    <property type="match status" value="1"/>
</dbReference>
<dbReference type="InterPro" id="IPR011990">
    <property type="entry name" value="TPR-like_helical_dom_sf"/>
</dbReference>
<evidence type="ECO:0000259" key="2">
    <source>
        <dbReference type="SMART" id="SM00862"/>
    </source>
</evidence>
<accession>A0ABV7NIR5</accession>
<reference evidence="4" key="1">
    <citation type="journal article" date="2019" name="Int. J. Syst. Evol. Microbiol.">
        <title>The Global Catalogue of Microorganisms (GCM) 10K type strain sequencing project: providing services to taxonomists for standard genome sequencing and annotation.</title>
        <authorList>
            <consortium name="The Broad Institute Genomics Platform"/>
            <consortium name="The Broad Institute Genome Sequencing Center for Infectious Disease"/>
            <person name="Wu L."/>
            <person name="Ma J."/>
        </authorList>
    </citation>
    <scope>NUCLEOTIDE SEQUENCE [LARGE SCALE GENOMIC DNA]</scope>
    <source>
        <strain evidence="4">CCM 7491</strain>
    </source>
</reference>
<keyword evidence="1" id="KW-0238">DNA-binding</keyword>
<name>A0ABV7NIR5_9SPHN</name>
<keyword evidence="4" id="KW-1185">Reference proteome</keyword>
<feature type="domain" description="OmpR/PhoB-type" evidence="2">
    <location>
        <begin position="41"/>
        <end position="114"/>
    </location>
</feature>
<evidence type="ECO:0000256" key="1">
    <source>
        <dbReference type="ARBA" id="ARBA00023125"/>
    </source>
</evidence>